<sequence length="217" mass="25340">MPSKVLPDAQAFAVFSERLKRRGFRKLSRTEFNKDFERLELIAPSSREGREVGFVFHANGLAVFVWTTFLAQESRARDKDAGWVLIKEGDEVKYFSHPLHRTKDFLHNLLGYARLAQLRVVNRPNCPECYARMDIVRGKGLKARYWKCDIPWEHKRAVSLPWDYGLPQAALDFLRLPRKRRAQYRAKLRAEGKEPGVALRHRKGWKVGRPENLVPMK</sequence>
<organism evidence="1 2">
    <name type="scientific">Candidatus Kaiserbacteria bacterium RIFCSPHIGHO2_02_FULL_54_22</name>
    <dbReference type="NCBI Taxonomy" id="1798495"/>
    <lineage>
        <taxon>Bacteria</taxon>
        <taxon>Candidatus Kaiseribacteriota</taxon>
    </lineage>
</organism>
<accession>A0A1F6DN05</accession>
<dbReference type="STRING" id="1798495.A3C19_02775"/>
<reference evidence="1 2" key="1">
    <citation type="journal article" date="2016" name="Nat. Commun.">
        <title>Thousands of microbial genomes shed light on interconnected biogeochemical processes in an aquifer system.</title>
        <authorList>
            <person name="Anantharaman K."/>
            <person name="Brown C.T."/>
            <person name="Hug L.A."/>
            <person name="Sharon I."/>
            <person name="Castelle C.J."/>
            <person name="Probst A.J."/>
            <person name="Thomas B.C."/>
            <person name="Singh A."/>
            <person name="Wilkins M.J."/>
            <person name="Karaoz U."/>
            <person name="Brodie E.L."/>
            <person name="Williams K.H."/>
            <person name="Hubbard S.S."/>
            <person name="Banfield J.F."/>
        </authorList>
    </citation>
    <scope>NUCLEOTIDE SEQUENCE [LARGE SCALE GENOMIC DNA]</scope>
</reference>
<dbReference type="EMBL" id="MFLI01000005">
    <property type="protein sequence ID" value="OGG62660.1"/>
    <property type="molecule type" value="Genomic_DNA"/>
</dbReference>
<evidence type="ECO:0000313" key="2">
    <source>
        <dbReference type="Proteomes" id="UP000178532"/>
    </source>
</evidence>
<name>A0A1F6DN05_9BACT</name>
<dbReference type="Proteomes" id="UP000178532">
    <property type="component" value="Unassembled WGS sequence"/>
</dbReference>
<protein>
    <submittedName>
        <fullName evidence="1">Uncharacterized protein</fullName>
    </submittedName>
</protein>
<proteinExistence type="predicted"/>
<comment type="caution">
    <text evidence="1">The sequence shown here is derived from an EMBL/GenBank/DDBJ whole genome shotgun (WGS) entry which is preliminary data.</text>
</comment>
<gene>
    <name evidence="1" type="ORF">A3C19_02775</name>
</gene>
<dbReference type="AlphaFoldDB" id="A0A1F6DN05"/>
<evidence type="ECO:0000313" key="1">
    <source>
        <dbReference type="EMBL" id="OGG62660.1"/>
    </source>
</evidence>